<evidence type="ECO:0008006" key="5">
    <source>
        <dbReference type="Google" id="ProtNLM"/>
    </source>
</evidence>
<feature type="transmembrane region" description="Helical" evidence="2">
    <location>
        <begin position="130"/>
        <end position="152"/>
    </location>
</feature>
<feature type="compositionally biased region" description="Basic and acidic residues" evidence="1">
    <location>
        <begin position="303"/>
        <end position="320"/>
    </location>
</feature>
<dbReference type="Proteomes" id="UP000298061">
    <property type="component" value="Unassembled WGS sequence"/>
</dbReference>
<keyword evidence="2" id="KW-0472">Membrane</keyword>
<keyword evidence="4" id="KW-1185">Reference proteome</keyword>
<sequence>MASTEIVLERSFYIGIVIGGMLYGLELYICFQSIYYLFTRRTSHRTHTRFYVAYGVVMLLLFTISLAVNALLGQLMWIDHRDVPGGPAAYLEENLASWWQTFGTTASVATNILGDGLLLYRCYMVWGSRLWIVAFPIMIYLGSIIMSIFTIIESVAPGSSIFKGDTINYEIPFISLSVSLNIIVTLLISSRLLMMRRQISKLMAPDLANTYTNIIAILVESAAPFTIFGILLVIFLARSSPVEYGIIQLWGTFCVISPQLIILRVAMGEAWSRETVSRFSGTPVFATNISSTVNGTQSQIAKSADRSTDSEKGKDRERDLSGSSSTLDQASPV</sequence>
<feature type="region of interest" description="Disordered" evidence="1">
    <location>
        <begin position="294"/>
        <end position="333"/>
    </location>
</feature>
<organism evidence="3 4">
    <name type="scientific">Hericium alpestre</name>
    <dbReference type="NCBI Taxonomy" id="135208"/>
    <lineage>
        <taxon>Eukaryota</taxon>
        <taxon>Fungi</taxon>
        <taxon>Dikarya</taxon>
        <taxon>Basidiomycota</taxon>
        <taxon>Agaricomycotina</taxon>
        <taxon>Agaricomycetes</taxon>
        <taxon>Russulales</taxon>
        <taxon>Hericiaceae</taxon>
        <taxon>Hericium</taxon>
    </lineage>
</organism>
<feature type="transmembrane region" description="Helical" evidence="2">
    <location>
        <begin position="214"/>
        <end position="238"/>
    </location>
</feature>
<keyword evidence="2" id="KW-1133">Transmembrane helix</keyword>
<dbReference type="EMBL" id="SFCI01000254">
    <property type="protein sequence ID" value="TFY81067.1"/>
    <property type="molecule type" value="Genomic_DNA"/>
</dbReference>
<evidence type="ECO:0000256" key="1">
    <source>
        <dbReference type="SAM" id="MobiDB-lite"/>
    </source>
</evidence>
<keyword evidence="2" id="KW-0812">Transmembrane</keyword>
<dbReference type="OrthoDB" id="3351617at2759"/>
<evidence type="ECO:0000313" key="4">
    <source>
        <dbReference type="Proteomes" id="UP000298061"/>
    </source>
</evidence>
<feature type="transmembrane region" description="Helical" evidence="2">
    <location>
        <begin position="172"/>
        <end position="193"/>
    </location>
</feature>
<dbReference type="AlphaFoldDB" id="A0A4Z0A412"/>
<reference evidence="3 4" key="1">
    <citation type="submission" date="2019-02" db="EMBL/GenBank/DDBJ databases">
        <title>Genome sequencing of the rare red list fungi Hericium alpestre (H. flagellum).</title>
        <authorList>
            <person name="Buettner E."/>
            <person name="Kellner H."/>
        </authorList>
    </citation>
    <scope>NUCLEOTIDE SEQUENCE [LARGE SCALE GENOMIC DNA]</scope>
    <source>
        <strain evidence="3 4">DSM 108284</strain>
    </source>
</reference>
<feature type="transmembrane region" description="Helical" evidence="2">
    <location>
        <begin position="50"/>
        <end position="78"/>
    </location>
</feature>
<feature type="transmembrane region" description="Helical" evidence="2">
    <location>
        <begin position="244"/>
        <end position="263"/>
    </location>
</feature>
<accession>A0A4Z0A412</accession>
<comment type="caution">
    <text evidence="3">The sequence shown here is derived from an EMBL/GenBank/DDBJ whole genome shotgun (WGS) entry which is preliminary data.</text>
</comment>
<evidence type="ECO:0000256" key="2">
    <source>
        <dbReference type="SAM" id="Phobius"/>
    </source>
</evidence>
<feature type="compositionally biased region" description="Polar residues" evidence="1">
    <location>
        <begin position="321"/>
        <end position="333"/>
    </location>
</feature>
<name>A0A4Z0A412_9AGAM</name>
<gene>
    <name evidence="3" type="ORF">EWM64_g2946</name>
</gene>
<evidence type="ECO:0000313" key="3">
    <source>
        <dbReference type="EMBL" id="TFY81067.1"/>
    </source>
</evidence>
<feature type="transmembrane region" description="Helical" evidence="2">
    <location>
        <begin position="12"/>
        <end position="38"/>
    </location>
</feature>
<protein>
    <recommendedName>
        <fullName evidence="5">G-protein coupled receptors family 1 profile domain-containing protein</fullName>
    </recommendedName>
</protein>
<proteinExistence type="predicted"/>